<feature type="compositionally biased region" description="Basic and acidic residues" evidence="1">
    <location>
        <begin position="63"/>
        <end position="73"/>
    </location>
</feature>
<dbReference type="InterPro" id="IPR027417">
    <property type="entry name" value="P-loop_NTPase"/>
</dbReference>
<dbReference type="PANTHER" id="PTHR46411">
    <property type="entry name" value="FAMILY ATPASE, PUTATIVE-RELATED"/>
    <property type="match status" value="1"/>
</dbReference>
<accession>A0A6S6WEL1</accession>
<feature type="region of interest" description="Disordered" evidence="1">
    <location>
        <begin position="264"/>
        <end position="284"/>
    </location>
</feature>
<feature type="region of interest" description="Disordered" evidence="1">
    <location>
        <begin position="950"/>
        <end position="1059"/>
    </location>
</feature>
<name>A0A6S6WEL1_9PLEO</name>
<dbReference type="GO" id="GO:0016887">
    <property type="term" value="F:ATP hydrolysis activity"/>
    <property type="evidence" value="ECO:0007669"/>
    <property type="project" value="InterPro"/>
</dbReference>
<feature type="compositionally biased region" description="Low complexity" evidence="1">
    <location>
        <begin position="970"/>
        <end position="979"/>
    </location>
</feature>
<sequence length="1059" mass="120941">MEALNELRTHTIMKSSDEEQSARSVDSGCETFKVGMPAGTPHTSTPSLGGPKVEQQISSHRQPNHEDDSQKNARYVDELAKRLVRIEKELNTLKIKHSIPSHPCPPATPLPLSASTLPVPKITKPKKSKVCRILCKQICNVKRNADREVESSAIIVLYSEKEVLDCAGIDNKSIAYTRPWQYASPTRIIINSPILAAILSTEAQWRLNPKYTTFRRPYKGLITYESAIREAYWRYTEQHEHQVIWTEQDSIIVRSEHSEVDVRDITGARHSLNSDDGQDDSKEDTEARFHKKLKQHLAHRALLKCLIEVLDQDMKSIFHLRQKIKEGLLPERGIAYEDLWHLYKPGDIVISNPKINKTKERVYRVLHVTGGRTLGEAHVEREGDPSSLRPYRSSVWEPGLNIVSPAVSPLILDCFYIDYDGINYGARDQAWIAYDYTGFKQVESLELIPLPLMPNHSSLLDSLTDQGKKLVNLQSSISKIYRGLTIRETTAGIGDYRSSLIELTPLKEVDSEIILDHKAGIENLRKAYDYEATFGRGVIERPTDWEFAELFTDCRDPDCYRCNGISRDAEFDINARSAFVRSTKLLGFTAKEELSKDHYALMTPRIYGYALQERRWHAFHVDRIRDHDYGLRTLHDTTTAFNDLVLPKTHKSLLKALVSNQTRQFQLLPSTSPSCQTSTPKIVNDASIDLVRDKGKGVIILLHGVPGVGKTSTAECVAVQLGRPLFPITCGDLGLEPSVVEKRLEEYFNLASRWGCMLLLDEADVFLAKRSDDQLKRNSLVSVFLRVLEYYDGVLILTTNRVGSFDEAFRSRIHISLYYPPLDEASTSQIWKMNLRRLQEAQDVDIDVDEAEIKKFYRKHWRVNEKKKSRRWNGRQIKNAFQTALALANWEFHNSKPGTMERPNLNATHFKMVAESSNHFDEYLTGVLHNGEDSDANIYALIAQRDGLRDDRYQSSKSRRHDKRRDRNSDNSSSSASSSESDRYSRRKKSKEESKKSKSKAKKTRHSASDMTQSDSEDKTGRSQYDSEKDRKKRKAVKKGKPKKDMRSDSDKDNTYSSD</sequence>
<organism evidence="3 4">
    <name type="scientific">Pyrenophora teres f. teres</name>
    <dbReference type="NCBI Taxonomy" id="97479"/>
    <lineage>
        <taxon>Eukaryota</taxon>
        <taxon>Fungi</taxon>
        <taxon>Dikarya</taxon>
        <taxon>Ascomycota</taxon>
        <taxon>Pezizomycotina</taxon>
        <taxon>Dothideomycetes</taxon>
        <taxon>Pleosporomycetidae</taxon>
        <taxon>Pleosporales</taxon>
        <taxon>Pleosporineae</taxon>
        <taxon>Pleosporaceae</taxon>
        <taxon>Pyrenophora</taxon>
    </lineage>
</organism>
<proteinExistence type="predicted"/>
<feature type="region of interest" description="Disordered" evidence="1">
    <location>
        <begin position="1"/>
        <end position="73"/>
    </location>
</feature>
<feature type="compositionally biased region" description="Basic residues" evidence="1">
    <location>
        <begin position="997"/>
        <end position="1006"/>
    </location>
</feature>
<feature type="compositionally biased region" description="Basic and acidic residues" evidence="1">
    <location>
        <begin position="1"/>
        <end position="21"/>
    </location>
</feature>
<gene>
    <name evidence="3" type="ORF">PTTW11_07355</name>
</gene>
<dbReference type="Proteomes" id="UP000472372">
    <property type="component" value="Chromosome 6"/>
</dbReference>
<feature type="compositionally biased region" description="Basic and acidic residues" evidence="1">
    <location>
        <begin position="1043"/>
        <end position="1059"/>
    </location>
</feature>
<dbReference type="SMART" id="SM00382">
    <property type="entry name" value="AAA"/>
    <property type="match status" value="1"/>
</dbReference>
<feature type="compositionally biased region" description="Basic and acidic residues" evidence="1">
    <location>
        <begin position="980"/>
        <end position="996"/>
    </location>
</feature>
<dbReference type="CDD" id="cd19481">
    <property type="entry name" value="RecA-like_protease"/>
    <property type="match status" value="1"/>
</dbReference>
<dbReference type="AlphaFoldDB" id="A0A6S6WEL1"/>
<protein>
    <submittedName>
        <fullName evidence="3">SpoVK</fullName>
    </submittedName>
</protein>
<dbReference type="InterPro" id="IPR003593">
    <property type="entry name" value="AAA+_ATPase"/>
</dbReference>
<dbReference type="SUPFAM" id="SSF52540">
    <property type="entry name" value="P-loop containing nucleoside triphosphate hydrolases"/>
    <property type="match status" value="1"/>
</dbReference>
<feature type="domain" description="AAA+ ATPase" evidence="2">
    <location>
        <begin position="696"/>
        <end position="823"/>
    </location>
</feature>
<evidence type="ECO:0000256" key="1">
    <source>
        <dbReference type="SAM" id="MobiDB-lite"/>
    </source>
</evidence>
<feature type="compositionally biased region" description="Basic residues" evidence="1">
    <location>
        <begin position="1031"/>
        <end position="1042"/>
    </location>
</feature>
<feature type="compositionally biased region" description="Basic residues" evidence="1">
    <location>
        <begin position="957"/>
        <end position="966"/>
    </location>
</feature>
<evidence type="ECO:0000313" key="3">
    <source>
        <dbReference type="EMBL" id="CAE7188622.1"/>
    </source>
</evidence>
<dbReference type="EMBL" id="HG992982">
    <property type="protein sequence ID" value="CAE7188622.1"/>
    <property type="molecule type" value="Genomic_DNA"/>
</dbReference>
<reference evidence="3" key="1">
    <citation type="submission" date="2021-02" db="EMBL/GenBank/DDBJ databases">
        <authorList>
            <person name="Syme A R."/>
            <person name="Syme A R."/>
            <person name="Moolhuijzen P."/>
        </authorList>
    </citation>
    <scope>NUCLEOTIDE SEQUENCE</scope>
    <source>
        <strain evidence="3">W1-1</strain>
    </source>
</reference>
<dbReference type="Pfam" id="PF23232">
    <property type="entry name" value="AAA_lid_13"/>
    <property type="match status" value="1"/>
</dbReference>
<feature type="compositionally biased region" description="Basic and acidic residues" evidence="1">
    <location>
        <begin position="1016"/>
        <end position="1030"/>
    </location>
</feature>
<dbReference type="GO" id="GO:0005524">
    <property type="term" value="F:ATP binding"/>
    <property type="evidence" value="ECO:0007669"/>
    <property type="project" value="InterPro"/>
</dbReference>
<dbReference type="PANTHER" id="PTHR46411:SF3">
    <property type="entry name" value="AAA+ ATPASE DOMAIN-CONTAINING PROTEIN"/>
    <property type="match status" value="1"/>
</dbReference>
<dbReference type="Gene3D" id="3.40.50.300">
    <property type="entry name" value="P-loop containing nucleotide triphosphate hydrolases"/>
    <property type="match status" value="1"/>
</dbReference>
<dbReference type="Pfam" id="PF00004">
    <property type="entry name" value="AAA"/>
    <property type="match status" value="1"/>
</dbReference>
<dbReference type="InterPro" id="IPR003959">
    <property type="entry name" value="ATPase_AAA_core"/>
</dbReference>
<evidence type="ECO:0000313" key="4">
    <source>
        <dbReference type="Proteomes" id="UP000472372"/>
    </source>
</evidence>
<dbReference type="InterPro" id="IPR056599">
    <property type="entry name" value="AAA_lid_fung"/>
</dbReference>
<evidence type="ECO:0000259" key="2">
    <source>
        <dbReference type="SMART" id="SM00382"/>
    </source>
</evidence>
<dbReference type="Pfam" id="PF22942">
    <property type="entry name" value="DUF7025"/>
    <property type="match status" value="1"/>
</dbReference>
<dbReference type="InterPro" id="IPR054289">
    <property type="entry name" value="DUF7025"/>
</dbReference>